<comment type="subcellular location">
    <subcellularLocation>
        <location evidence="1">Nucleus</location>
        <location evidence="1">Nuclear pore complex</location>
    </subcellularLocation>
</comment>
<keyword evidence="6" id="KW-0509">mRNA transport</keyword>
<keyword evidence="7" id="KW-0653">Protein transport</keyword>
<dbReference type="FunFam" id="1.10.10.2360:FF:000001">
    <property type="entry name" value="Nuclear pore complex protein Nup98-Nup96"/>
    <property type="match status" value="1"/>
</dbReference>
<feature type="compositionally biased region" description="Low complexity" evidence="11">
    <location>
        <begin position="8"/>
        <end position="17"/>
    </location>
</feature>
<dbReference type="PANTHER" id="PTHR23198:SF6">
    <property type="entry name" value="NUCLEAR PORE COMPLEX PROTEIN NUP98-NUP96"/>
    <property type="match status" value="1"/>
</dbReference>
<dbReference type="FunCoup" id="G4TJC7">
    <property type="interactions" value="651"/>
</dbReference>
<evidence type="ECO:0000256" key="6">
    <source>
        <dbReference type="ARBA" id="ARBA00022816"/>
    </source>
</evidence>
<dbReference type="InterPro" id="IPR007230">
    <property type="entry name" value="Nup98_auto-Pept-S59_dom"/>
</dbReference>
<dbReference type="PANTHER" id="PTHR23198">
    <property type="entry name" value="NUCLEOPORIN"/>
    <property type="match status" value="1"/>
</dbReference>
<evidence type="ECO:0000256" key="2">
    <source>
        <dbReference type="ARBA" id="ARBA00008926"/>
    </source>
</evidence>
<dbReference type="GO" id="GO:0006405">
    <property type="term" value="P:RNA export from nucleus"/>
    <property type="evidence" value="ECO:0007669"/>
    <property type="project" value="TreeGrafter"/>
</dbReference>
<accession>G4TJC7</accession>
<feature type="compositionally biased region" description="Basic and acidic residues" evidence="11">
    <location>
        <begin position="804"/>
        <end position="818"/>
    </location>
</feature>
<keyword evidence="3" id="KW-0813">Transport</keyword>
<gene>
    <name evidence="13" type="ORF">PIIN_05355</name>
</gene>
<evidence type="ECO:0000256" key="11">
    <source>
        <dbReference type="SAM" id="MobiDB-lite"/>
    </source>
</evidence>
<feature type="compositionally biased region" description="Low complexity" evidence="11">
    <location>
        <begin position="979"/>
        <end position="988"/>
    </location>
</feature>
<dbReference type="Pfam" id="PF04096">
    <property type="entry name" value="Nucleoporin2"/>
    <property type="match status" value="1"/>
</dbReference>
<feature type="region of interest" description="Disordered" evidence="11">
    <location>
        <begin position="777"/>
        <end position="818"/>
    </location>
</feature>
<feature type="compositionally biased region" description="Low complexity" evidence="11">
    <location>
        <begin position="153"/>
        <end position="168"/>
    </location>
</feature>
<dbReference type="EMBL" id="CAFZ01000118">
    <property type="protein sequence ID" value="CCA71415.1"/>
    <property type="molecule type" value="Genomic_DNA"/>
</dbReference>
<feature type="compositionally biased region" description="Acidic residues" evidence="11">
    <location>
        <begin position="1045"/>
        <end position="1063"/>
    </location>
</feature>
<proteinExistence type="inferred from homology"/>
<dbReference type="OMA" id="PMGKGLN"/>
<evidence type="ECO:0000259" key="12">
    <source>
        <dbReference type="PROSITE" id="PS51434"/>
    </source>
</evidence>
<evidence type="ECO:0000313" key="13">
    <source>
        <dbReference type="EMBL" id="CCA71415.1"/>
    </source>
</evidence>
<dbReference type="InterPro" id="IPR037665">
    <property type="entry name" value="Nucleoporin_S59-like"/>
</dbReference>
<feature type="compositionally biased region" description="Low complexity" evidence="11">
    <location>
        <begin position="53"/>
        <end position="63"/>
    </location>
</feature>
<dbReference type="GO" id="GO:0003723">
    <property type="term" value="F:RNA binding"/>
    <property type="evidence" value="ECO:0007669"/>
    <property type="project" value="TreeGrafter"/>
</dbReference>
<dbReference type="InterPro" id="IPR036903">
    <property type="entry name" value="Nup98_auto-Pept-S59_dom_sf"/>
</dbReference>
<dbReference type="eggNOG" id="KOG0845">
    <property type="taxonomic scope" value="Eukaryota"/>
</dbReference>
<feature type="compositionally biased region" description="Polar residues" evidence="11">
    <location>
        <begin position="24"/>
        <end position="36"/>
    </location>
</feature>
<dbReference type="HOGENOM" id="CLU_002330_0_0_1"/>
<evidence type="ECO:0000256" key="1">
    <source>
        <dbReference type="ARBA" id="ARBA00004567"/>
    </source>
</evidence>
<feature type="region of interest" description="Disordered" evidence="11">
    <location>
        <begin position="259"/>
        <end position="282"/>
    </location>
</feature>
<comment type="similarity">
    <text evidence="2">Belongs to the nucleoporin GLFG family.</text>
</comment>
<dbReference type="InParanoid" id="G4TJC7"/>
<feature type="domain" description="Peptidase S59" evidence="12">
    <location>
        <begin position="817"/>
        <end position="960"/>
    </location>
</feature>
<keyword evidence="8" id="KW-0811">Translocation</keyword>
<sequence>MFGGWGSNTANNTTNTTQPAAGFGTTNAFGQPAQNSGGFGAFGQPQQNTQPSTGFGAPAAPTTGFGAFGGGTTNAFGAKPANAFGTGGGFGTTQPATGTGFGTGAFGASSTPTTTGFGATAGTGTGAFGSGFGSTTANAGSAWGKPATGAFGQAAAPAAGNGTANPPFSEVTERDSGATNVTLHYHSISCMPAYINWSPEELRVQDYAVGRKTANSAVPGATGFGAAATTGFGAGGTTGGFGQPAAPTTGFGFGTTTNTSTGGGLFGGGTTTTGGFGQPSTTNAFGQPAASAAPANPFGAPAAGTSTGFGTFGSTSTPTNAFGATTNAPKPFGGFGSTPTATTGTGFGTFGQTNTQAATSTQNAFGQQQPASTGFGFGSNANKPGGFGATTNPFGGQTTTGGFGTNTTTNAFGQPAQQAAGGFGAPAPAAGTGTTGFGFGATNQTQPAANPFGQAAQPAAPANPFGAFGQQTSQTAAPTTNAFGNLFGTKPATPTTAPNANPFGGFGQTTTSTATNPLGGGLGGFGATTTNTGGLFGQNTSNAGNIFGAKPTQPAPNTFGGFGGSTLGGFGAAQAAPAPTTNANPFGAFAGFGQSTAPAPTGTTTGLFGTSTAQPQPQQALTASVDQPFSSGIPVFELLPGAAAAAGTLAASAFATKKQPNFFMKRKPLPSAKAVASLNSSTAVNPLRGFAGSVTATKPGQSGLNMMLRGGTMPSTTGTLSTMGSSFMGGTLSEKKAGLSSDVFVSNVKKLQINKDVSKDQLTSSLAQVAARKGHNGTLGLLGSSPSPAPGSTSRPAIAAKPSEPSRDQTQSDKLEKGEYWISPEESKLKSLPFKDLEAFEHFKCGRVGYGQVEFLEPVNLTTIGAVKDIPNKYIIFDERECTVYPDEHDKPPVGQGLNVRARITLENCWAVDRATREPIKDENHPKAAHHLKKLQSMPETTFESFDIQTGEWTFIVEHFSRYGLDEGDDEEEEEMLRAQNATAAAAAPVPEDQPMEKPSSEDDPMEDPIPRRASVRPRDVSMRPRDQTPAHRRRGSTARPAPGEENDADNDEDDMAMDDEEPERPHPSWPAQIGLDPQRLGQMQSSLFAAQNNAASKAARGGAKGFIKPPRAGTPSALGKHPREMSIMEEDGVHGGALQRRQASVERPSFAVARPVVGSQDQQMALEPPARKFVKIAKESLVEGKESLYRDAGLAFGRSFRVGWGPGGMLVHLGELCAPYDETTPPESFSVLNMTYISHTSMDEEKEKKRANDELKLYREHTQVVEENGIPMIVPLPTLNFQPFATHFHPDDTSYEASLWRLGAALFDMIPLDVPGELEPTKKQWIADLRRKMKISDWLQAAVSPAVEQVMLNGSSSSITRVFALLTGNDVERACQVAMDAGDFHLATLLSQAGGDRAFRESMGAQWDTWVKEQTDAFIDDDYRKVYAVLCGIVTIGRASKNRNDPFVRAQDIDIAEGLDWKQAFGLHLWYGIDLADPPTAAITEYDLAQSSSDVAAMRGEIPELDTAKVQDREGGELVNPPPWYLVSKAGERSKIGREGDTLLHMLRLFENPEYPLSVLLNPKCISPHALDYRLPWQLFAVLSGMVAGCLGPAIQEEIVRLNDLLCVAYAMQLEDDTMVDQAIFVALHLSDPQSRASAIRDLLMRNPEFFDEEVVQSYGIPGEWIAAAKGAYERYKGNAGAACTFYVHAGEQKFACDIVISDLAPDLIIREEFVVLKRLFEVFTPERIDDWAVRGKLFLDYIDMKHSIPTLVTAIASQPHATPTPEQLVKADRIFAAVPNLLRLLPSVLGVVSSSGSSGQSGHSKRQRAALDEMQSGLVTLVMGLQNVLVGRARVKLDLRGVEAGARLKAVQSAAYERFCQSVDVL</sequence>
<evidence type="ECO:0000256" key="7">
    <source>
        <dbReference type="ARBA" id="ARBA00022927"/>
    </source>
</evidence>
<reference evidence="13 14" key="1">
    <citation type="journal article" date="2011" name="PLoS Pathog.">
        <title>Endophytic Life Strategies Decoded by Genome and Transcriptome Analyses of the Mutualistic Root Symbiont Piriformospora indica.</title>
        <authorList>
            <person name="Zuccaro A."/>
            <person name="Lahrmann U."/>
            <person name="Guldener U."/>
            <person name="Langen G."/>
            <person name="Pfiffi S."/>
            <person name="Biedenkopf D."/>
            <person name="Wong P."/>
            <person name="Samans B."/>
            <person name="Grimm C."/>
            <person name="Basiewicz M."/>
            <person name="Murat C."/>
            <person name="Martin F."/>
            <person name="Kogel K.H."/>
        </authorList>
    </citation>
    <scope>NUCLEOTIDE SEQUENCE [LARGE SCALE GENOMIC DNA]</scope>
    <source>
        <strain evidence="13 14">DSM 11827</strain>
    </source>
</reference>
<feature type="region of interest" description="Disordered" evidence="11">
    <location>
        <begin position="153"/>
        <end position="175"/>
    </location>
</feature>
<dbReference type="PROSITE" id="PS51434">
    <property type="entry name" value="NUP_C"/>
    <property type="match status" value="1"/>
</dbReference>
<dbReference type="FunFam" id="3.30.1610.10:FF:000003">
    <property type="entry name" value="Nucleoporin SONB, putative"/>
    <property type="match status" value="1"/>
</dbReference>
<evidence type="ECO:0000313" key="14">
    <source>
        <dbReference type="Proteomes" id="UP000007148"/>
    </source>
</evidence>
<evidence type="ECO:0000256" key="8">
    <source>
        <dbReference type="ARBA" id="ARBA00023010"/>
    </source>
</evidence>
<dbReference type="Gene3D" id="1.25.40.690">
    <property type="match status" value="1"/>
</dbReference>
<dbReference type="GO" id="GO:0000973">
    <property type="term" value="P:post-transcriptional tethering of RNA polymerase II gene DNA at nuclear periphery"/>
    <property type="evidence" value="ECO:0007669"/>
    <property type="project" value="TreeGrafter"/>
</dbReference>
<dbReference type="eggNOG" id="KOG3091">
    <property type="taxonomic scope" value="Eukaryota"/>
</dbReference>
<dbReference type="SUPFAM" id="SSF82215">
    <property type="entry name" value="C-terminal autoproteolytic domain of nucleoporin nup98"/>
    <property type="match status" value="1"/>
</dbReference>
<dbReference type="OrthoDB" id="3797628at2759"/>
<dbReference type="InterPro" id="IPR021967">
    <property type="entry name" value="Nup98_C"/>
</dbReference>
<feature type="compositionally biased region" description="Gly residues" evidence="11">
    <location>
        <begin position="261"/>
        <end position="277"/>
    </location>
</feature>
<dbReference type="GO" id="GO:0051028">
    <property type="term" value="P:mRNA transport"/>
    <property type="evidence" value="ECO:0007669"/>
    <property type="project" value="UniProtKB-KW"/>
</dbReference>
<keyword evidence="9" id="KW-0906">Nuclear pore complex</keyword>
<keyword evidence="5" id="KW-0068">Autocatalytic cleavage</keyword>
<organism evidence="13 14">
    <name type="scientific">Serendipita indica (strain DSM 11827)</name>
    <name type="common">Root endophyte fungus</name>
    <name type="synonym">Piriformospora indica</name>
    <dbReference type="NCBI Taxonomy" id="1109443"/>
    <lineage>
        <taxon>Eukaryota</taxon>
        <taxon>Fungi</taxon>
        <taxon>Dikarya</taxon>
        <taxon>Basidiomycota</taxon>
        <taxon>Agaricomycotina</taxon>
        <taxon>Agaricomycetes</taxon>
        <taxon>Sebacinales</taxon>
        <taxon>Serendipitaceae</taxon>
        <taxon>Serendipita</taxon>
    </lineage>
</organism>
<keyword evidence="4" id="KW-0677">Repeat</keyword>
<dbReference type="GO" id="GO:0017056">
    <property type="term" value="F:structural constituent of nuclear pore"/>
    <property type="evidence" value="ECO:0007669"/>
    <property type="project" value="InterPro"/>
</dbReference>
<keyword evidence="10" id="KW-0539">Nucleus</keyword>
<feature type="compositionally biased region" description="Low complexity" evidence="11">
    <location>
        <begin position="778"/>
        <end position="797"/>
    </location>
</feature>
<dbReference type="Gene3D" id="3.30.1610.10">
    <property type="entry name" value="Peptidase S59, nucleoporin"/>
    <property type="match status" value="1"/>
</dbReference>
<evidence type="ECO:0000256" key="10">
    <source>
        <dbReference type="ARBA" id="ARBA00023242"/>
    </source>
</evidence>
<feature type="region of interest" description="Disordered" evidence="11">
    <location>
        <begin position="968"/>
        <end position="1076"/>
    </location>
</feature>
<evidence type="ECO:0000256" key="4">
    <source>
        <dbReference type="ARBA" id="ARBA00022737"/>
    </source>
</evidence>
<feature type="region of interest" description="Disordered" evidence="11">
    <location>
        <begin position="1"/>
        <end position="63"/>
    </location>
</feature>
<protein>
    <recommendedName>
        <fullName evidence="12">Peptidase S59 domain-containing protein</fullName>
    </recommendedName>
</protein>
<dbReference type="Gene3D" id="1.10.10.2360">
    <property type="match status" value="1"/>
</dbReference>
<feature type="compositionally biased region" description="Basic and acidic residues" evidence="11">
    <location>
        <begin position="1017"/>
        <end position="1030"/>
    </location>
</feature>
<evidence type="ECO:0000256" key="5">
    <source>
        <dbReference type="ARBA" id="ARBA00022813"/>
    </source>
</evidence>
<dbReference type="STRING" id="1109443.G4TJC7"/>
<evidence type="ECO:0000256" key="9">
    <source>
        <dbReference type="ARBA" id="ARBA00023132"/>
    </source>
</evidence>
<dbReference type="GO" id="GO:0008139">
    <property type="term" value="F:nuclear localization sequence binding"/>
    <property type="evidence" value="ECO:0007669"/>
    <property type="project" value="TreeGrafter"/>
</dbReference>
<dbReference type="GO" id="GO:0034398">
    <property type="term" value="P:telomere tethering at nuclear periphery"/>
    <property type="evidence" value="ECO:0007669"/>
    <property type="project" value="TreeGrafter"/>
</dbReference>
<dbReference type="Proteomes" id="UP000007148">
    <property type="component" value="Unassembled WGS sequence"/>
</dbReference>
<dbReference type="Pfam" id="PF12110">
    <property type="entry name" value="Nup96"/>
    <property type="match status" value="1"/>
</dbReference>
<dbReference type="GO" id="GO:0006606">
    <property type="term" value="P:protein import into nucleus"/>
    <property type="evidence" value="ECO:0007669"/>
    <property type="project" value="TreeGrafter"/>
</dbReference>
<keyword evidence="14" id="KW-1185">Reference proteome</keyword>
<name>G4TJC7_SERID</name>
<dbReference type="GO" id="GO:0044614">
    <property type="term" value="C:nuclear pore cytoplasmic filaments"/>
    <property type="evidence" value="ECO:0007669"/>
    <property type="project" value="TreeGrafter"/>
</dbReference>
<evidence type="ECO:0000256" key="3">
    <source>
        <dbReference type="ARBA" id="ARBA00022448"/>
    </source>
</evidence>
<comment type="caution">
    <text evidence="13">The sequence shown here is derived from an EMBL/GenBank/DDBJ whole genome shotgun (WGS) entry which is preliminary data.</text>
</comment>